<dbReference type="InterPro" id="IPR012312">
    <property type="entry name" value="Hemerythrin-like"/>
</dbReference>
<evidence type="ECO:0000313" key="3">
    <source>
        <dbReference type="Proteomes" id="UP000242015"/>
    </source>
</evidence>
<sequence>MRPLEKPLLAIALTSTVLGSVWLEIVAQHRALRRALEELGDLFGRDRESFHLYMGVVVDFLKRVHAPLEDELVFPKLAEACVDASSERLDVANTLSRLSADHKLLLTLGNTITERGKAFDEDILRERFEQFGKILLEHNEKEEELYNTVLKVCGEGRVDSALHASEEAQRVIEAYGVERYREFMRQTKESEG</sequence>
<name>A0A2R6C7W7_9ARCH</name>
<dbReference type="AlphaFoldDB" id="A0A2R6C7W7"/>
<proteinExistence type="predicted"/>
<dbReference type="EMBL" id="NEXF01000352">
    <property type="protein sequence ID" value="PSO06987.1"/>
    <property type="molecule type" value="Genomic_DNA"/>
</dbReference>
<reference evidence="2 3" key="1">
    <citation type="submission" date="2017-04" db="EMBL/GenBank/DDBJ databases">
        <title>Novel microbial lineages endemic to geothermal iron-oxide mats fill important gaps in the evolutionary history of Archaea.</title>
        <authorList>
            <person name="Jay Z.J."/>
            <person name="Beam J.P."/>
            <person name="Dlakic M."/>
            <person name="Rusch D.B."/>
            <person name="Kozubal M.A."/>
            <person name="Inskeep W.P."/>
        </authorList>
    </citation>
    <scope>NUCLEOTIDE SEQUENCE [LARGE SCALE GENOMIC DNA]</scope>
    <source>
        <strain evidence="2">BE_D</strain>
    </source>
</reference>
<comment type="caution">
    <text evidence="2">The sequence shown here is derived from an EMBL/GenBank/DDBJ whole genome shotgun (WGS) entry which is preliminary data.</text>
</comment>
<dbReference type="Gene3D" id="1.20.120.520">
    <property type="entry name" value="nmb1532 protein domain like"/>
    <property type="match status" value="1"/>
</dbReference>
<protein>
    <recommendedName>
        <fullName evidence="1">Hemerythrin-like domain-containing protein</fullName>
    </recommendedName>
</protein>
<evidence type="ECO:0000259" key="1">
    <source>
        <dbReference type="Pfam" id="PF01814"/>
    </source>
</evidence>
<gene>
    <name evidence="2" type="ORF">B9Q04_13240</name>
</gene>
<accession>A0A2R6C7W7</accession>
<dbReference type="Proteomes" id="UP000242015">
    <property type="component" value="Unassembled WGS sequence"/>
</dbReference>
<evidence type="ECO:0000313" key="2">
    <source>
        <dbReference type="EMBL" id="PSO06987.1"/>
    </source>
</evidence>
<dbReference type="Pfam" id="PF01814">
    <property type="entry name" value="Hemerythrin"/>
    <property type="match status" value="1"/>
</dbReference>
<organism evidence="2 3">
    <name type="scientific">Candidatus Marsarchaeota G2 archaeon BE_D</name>
    <dbReference type="NCBI Taxonomy" id="1978158"/>
    <lineage>
        <taxon>Archaea</taxon>
        <taxon>Candidatus Marsarchaeota</taxon>
        <taxon>Candidatus Marsarchaeota group 2</taxon>
    </lineage>
</organism>
<feature type="domain" description="Hemerythrin-like" evidence="1">
    <location>
        <begin position="25"/>
        <end position="146"/>
    </location>
</feature>